<organism evidence="2 3">
    <name type="scientific">Lentisphaera araneosa HTCC2155</name>
    <dbReference type="NCBI Taxonomy" id="313628"/>
    <lineage>
        <taxon>Bacteria</taxon>
        <taxon>Pseudomonadati</taxon>
        <taxon>Lentisphaerota</taxon>
        <taxon>Lentisphaeria</taxon>
        <taxon>Lentisphaerales</taxon>
        <taxon>Lentisphaeraceae</taxon>
        <taxon>Lentisphaera</taxon>
    </lineage>
</organism>
<dbReference type="InterPro" id="IPR041224">
    <property type="entry name" value="BPA_C"/>
</dbReference>
<proteinExistence type="predicted"/>
<dbReference type="Pfam" id="PF18040">
    <property type="entry name" value="BPA_C"/>
    <property type="match status" value="1"/>
</dbReference>
<name>A6DGC7_9BACT</name>
<evidence type="ECO:0000313" key="3">
    <source>
        <dbReference type="Proteomes" id="UP000004947"/>
    </source>
</evidence>
<dbReference type="Gene3D" id="2.60.120.1200">
    <property type="match status" value="1"/>
</dbReference>
<accession>A6DGC7</accession>
<reference evidence="2 3" key="1">
    <citation type="journal article" date="2010" name="J. Bacteriol.">
        <title>Genome sequence of Lentisphaera araneosa HTCC2155T, the type species of the order Lentisphaerales in the phylum Lentisphaerae.</title>
        <authorList>
            <person name="Thrash J.C."/>
            <person name="Cho J.C."/>
            <person name="Vergin K.L."/>
            <person name="Morris R.M."/>
            <person name="Giovannoni S.J."/>
        </authorList>
    </citation>
    <scope>NUCLEOTIDE SEQUENCE [LARGE SCALE GENOMIC DNA]</scope>
    <source>
        <strain evidence="2 3">HTCC2155</strain>
    </source>
</reference>
<dbReference type="Proteomes" id="UP000004947">
    <property type="component" value="Unassembled WGS sequence"/>
</dbReference>
<evidence type="ECO:0000259" key="1">
    <source>
        <dbReference type="Pfam" id="PF18040"/>
    </source>
</evidence>
<evidence type="ECO:0000313" key="2">
    <source>
        <dbReference type="EMBL" id="EDM29244.1"/>
    </source>
</evidence>
<dbReference type="InterPro" id="IPR017853">
    <property type="entry name" value="GH"/>
</dbReference>
<protein>
    <submittedName>
        <fullName evidence="2">Probable Beta-agarase (Precursor)</fullName>
    </submittedName>
</protein>
<dbReference type="SUPFAM" id="SSF51445">
    <property type="entry name" value="(Trans)glycosidases"/>
    <property type="match status" value="1"/>
</dbReference>
<keyword evidence="3" id="KW-1185">Reference proteome</keyword>
<dbReference type="STRING" id="313628.LNTAR_22679"/>
<dbReference type="Gene3D" id="3.20.20.80">
    <property type="entry name" value="Glycosidases"/>
    <property type="match status" value="1"/>
</dbReference>
<sequence length="818" mass="94363">MINLKRLPSSITFLLFILSLMAVSLAYQEKNLQQKLVITEQNTLNAISTEIILPPKVQAEKDSLKQLFEMAKSKNFKIEWYKHINTGELRLRSIELLQESQDIVHTIKVPIPSPLAQTLNLFDECNIRGHKINKIKVHLNTAGQKFLYLKPKSSHSQLYSAKLIDIKPSKITNDNSFIEISGQGSITSVVFHNKIGISPHFDDRAWSILGNDLPIIKIKADLFPQTSRSIEGIKHLELDKFRRVYCDIDGPSVQWDALKIIKDKGFYPGRQMKKLKAILEMGYGLKNAPTLNEDPKRKGWSDNSFFEKNYQPDLKKINLLKQHYPNDFEFVSCLNNWPSWIEAKNLKSRNEKGTPAVELFDSAADLASRFIEAKKRQNELIAKYWEVKNESTIKSEWVYHWEKAYDSWNLLAEFHNTVAKTIKQRNPELKIGGPSSAWMHLDAGGQNGFNLAHQQLRFMDLTKEHLDFYSHHFYEVKELIINDPNRLNNYGGYLAGRLEADLDLIRNHMILTNNIKPLIISETGTLMRAKNEIDHWIKLKNYNSLMMRYMNRAHEFKIIVPFLLPVNWWAHGEQDAIFDIQDDGSITANTQSLYLDFWQGYKGQLIATQTKAKNVFLHAVRDENIIQFAVNNLNPYRINIDINTLVDNSKIKGIQQRRLWLDKGKIKFENIPRDNLKDIPLSVEETSIIIITLDSEEVEFNSQQLNKTFFAESTLHNTGQATEFILNCPMQNLATSKLRVCFGRKGGFQKNLYVNFNGVKFFRKLDHTNKDGNFFGYEEFDIPTKLVKKINKILINIPQTGGKISSIALSCSNQTIIE</sequence>
<dbReference type="AlphaFoldDB" id="A6DGC7"/>
<feature type="domain" description="Beta-porphyranase A C-terminal" evidence="1">
    <location>
        <begin position="732"/>
        <end position="810"/>
    </location>
</feature>
<comment type="caution">
    <text evidence="2">The sequence shown here is derived from an EMBL/GenBank/DDBJ whole genome shotgun (WGS) entry which is preliminary data.</text>
</comment>
<dbReference type="eggNOG" id="COG3664">
    <property type="taxonomic scope" value="Bacteria"/>
</dbReference>
<dbReference type="EMBL" id="ABCK01000002">
    <property type="protein sequence ID" value="EDM29244.1"/>
    <property type="molecule type" value="Genomic_DNA"/>
</dbReference>
<gene>
    <name evidence="2" type="ORF">LNTAR_22679</name>
</gene>
<dbReference type="CDD" id="cd21510">
    <property type="entry name" value="agarase_cat"/>
    <property type="match status" value="1"/>
</dbReference>